<proteinExistence type="predicted"/>
<evidence type="ECO:0000313" key="2">
    <source>
        <dbReference type="Proteomes" id="UP001589688"/>
    </source>
</evidence>
<gene>
    <name evidence="1" type="ORF">ACFFK8_10305</name>
</gene>
<protein>
    <submittedName>
        <fullName evidence="1">Uncharacterized protein</fullName>
    </submittedName>
</protein>
<keyword evidence="2" id="KW-1185">Reference proteome</keyword>
<dbReference type="EMBL" id="JBHLZF010000002">
    <property type="protein sequence ID" value="MFB9898170.1"/>
    <property type="molecule type" value="Genomic_DNA"/>
</dbReference>
<evidence type="ECO:0000313" key="1">
    <source>
        <dbReference type="EMBL" id="MFB9898170.1"/>
    </source>
</evidence>
<comment type="caution">
    <text evidence="1">The sequence shown here is derived from an EMBL/GenBank/DDBJ whole genome shotgun (WGS) entry which is preliminary data.</text>
</comment>
<sequence length="103" mass="11861">MTPAPELYKGQSCCGQQEQILLGQRGQSRVAFPTYEADGFINFFCTIKNTYIEEKLLDDKERIDYNRLKPVLFEMPTHKYLATGKILGDNVKMGKAYQSQMEK</sequence>
<dbReference type="Proteomes" id="UP001589688">
    <property type="component" value="Unassembled WGS sequence"/>
</dbReference>
<organism evidence="1 2">
    <name type="scientific">Hallella seregens ATCC 51272</name>
    <dbReference type="NCBI Taxonomy" id="1336250"/>
    <lineage>
        <taxon>Bacteria</taxon>
        <taxon>Pseudomonadati</taxon>
        <taxon>Bacteroidota</taxon>
        <taxon>Bacteroidia</taxon>
        <taxon>Bacteroidales</taxon>
        <taxon>Prevotellaceae</taxon>
        <taxon>Hallella</taxon>
    </lineage>
</organism>
<dbReference type="RefSeq" id="WP_052323293.1">
    <property type="nucleotide sequence ID" value="NZ_JADU01000021.1"/>
</dbReference>
<name>A0ABV5ZLD3_9BACT</name>
<dbReference type="InterPro" id="IPR012349">
    <property type="entry name" value="Split_barrel_FMN-bd"/>
</dbReference>
<accession>A0ABV5ZLD3</accession>
<dbReference type="Gene3D" id="2.30.110.10">
    <property type="entry name" value="Electron Transport, Fmn-binding Protein, Chain A"/>
    <property type="match status" value="1"/>
</dbReference>
<reference evidence="1 2" key="1">
    <citation type="submission" date="2024-09" db="EMBL/GenBank/DDBJ databases">
        <authorList>
            <person name="Sun Q."/>
            <person name="Mori K."/>
        </authorList>
    </citation>
    <scope>NUCLEOTIDE SEQUENCE [LARGE SCALE GENOMIC DNA]</scope>
    <source>
        <strain evidence="1 2">ATCC 51272</strain>
    </source>
</reference>